<name>A0ABX8SH19_9ACTN</name>
<gene>
    <name evidence="3" type="ORF">KDB89_13330</name>
</gene>
<dbReference type="EMBL" id="CP079216">
    <property type="protein sequence ID" value="QXT62697.1"/>
    <property type="molecule type" value="Genomic_DNA"/>
</dbReference>
<protein>
    <submittedName>
        <fullName evidence="3">HlyD family efflux transporter periplasmic adaptor subunit</fullName>
    </submittedName>
</protein>
<reference evidence="3 4" key="1">
    <citation type="submission" date="2021-07" db="EMBL/GenBank/DDBJ databases">
        <title>complete genome sequencing of Tessaracoccus sp.J1M15.</title>
        <authorList>
            <person name="Bae J.-W."/>
            <person name="Kim D.-y."/>
        </authorList>
    </citation>
    <scope>NUCLEOTIDE SEQUENCE [LARGE SCALE GENOMIC DNA]</scope>
    <source>
        <strain evidence="3 4">J1M15</strain>
    </source>
</reference>
<keyword evidence="4" id="KW-1185">Reference proteome</keyword>
<sequence length="244" mass="25730">MTWTNRLRLAATLLVTLVVIAALVVIFNQRQHTIASTSATIVAPSVTVASNYDGTVIRSFVDVGSDVTKGEKLFEVSSVSLQQDLANEVKIADSDALRVDEETGTLTYLATTDGTVTQIDAEPGSYLGATQPLAVITGESGRVVEAQYTLTPGQYGLIDRGATVELSLPDDSTVMGEVDSAVVETVEGKAVVTVRVTSDELNDRDLNLVATDGAPVSAVIQLRDEGVFAGPTDALRSFVRKVGL</sequence>
<keyword evidence="2" id="KW-0175">Coiled coil</keyword>
<evidence type="ECO:0000313" key="4">
    <source>
        <dbReference type="Proteomes" id="UP000824504"/>
    </source>
</evidence>
<accession>A0ABX8SH19</accession>
<evidence type="ECO:0000256" key="2">
    <source>
        <dbReference type="ARBA" id="ARBA00023054"/>
    </source>
</evidence>
<dbReference type="Proteomes" id="UP000824504">
    <property type="component" value="Chromosome"/>
</dbReference>
<comment type="subcellular location">
    <subcellularLocation>
        <location evidence="1">Cell envelope</location>
    </subcellularLocation>
</comment>
<evidence type="ECO:0000256" key="1">
    <source>
        <dbReference type="ARBA" id="ARBA00004196"/>
    </source>
</evidence>
<dbReference type="RefSeq" id="WP_219081820.1">
    <property type="nucleotide sequence ID" value="NZ_CP079216.1"/>
</dbReference>
<dbReference type="InterPro" id="IPR050465">
    <property type="entry name" value="UPF0194_transport"/>
</dbReference>
<dbReference type="PANTHER" id="PTHR32347">
    <property type="entry name" value="EFFLUX SYSTEM COMPONENT YKNX-RELATED"/>
    <property type="match status" value="1"/>
</dbReference>
<proteinExistence type="predicted"/>
<evidence type="ECO:0000313" key="3">
    <source>
        <dbReference type="EMBL" id="QXT62697.1"/>
    </source>
</evidence>
<dbReference type="PANTHER" id="PTHR32347:SF23">
    <property type="entry name" value="BLL5650 PROTEIN"/>
    <property type="match status" value="1"/>
</dbReference>
<organism evidence="3 4">
    <name type="scientific">Tessaracoccus palaemonis</name>
    <dbReference type="NCBI Taxonomy" id="2829499"/>
    <lineage>
        <taxon>Bacteria</taxon>
        <taxon>Bacillati</taxon>
        <taxon>Actinomycetota</taxon>
        <taxon>Actinomycetes</taxon>
        <taxon>Propionibacteriales</taxon>
        <taxon>Propionibacteriaceae</taxon>
        <taxon>Tessaracoccus</taxon>
    </lineage>
</organism>